<evidence type="ECO:0000313" key="1">
    <source>
        <dbReference type="EMBL" id="ABU73685.1"/>
    </source>
</evidence>
<accession>A7N506</accession>
<protein>
    <submittedName>
        <fullName evidence="1">Uncharacterized protein</fullName>
    </submittedName>
</protein>
<dbReference type="PATRIC" id="fig|338187.36.peg.4662"/>
<dbReference type="EMBL" id="CP000790">
    <property type="protein sequence ID" value="ABU73685.1"/>
    <property type="molecule type" value="Genomic_DNA"/>
</dbReference>
<name>A7N506_VIBC1</name>
<organism evidence="1 2">
    <name type="scientific">Vibrio campbellii (strain ATCC BAA-1116)</name>
    <dbReference type="NCBI Taxonomy" id="2902295"/>
    <lineage>
        <taxon>Bacteria</taxon>
        <taxon>Pseudomonadati</taxon>
        <taxon>Pseudomonadota</taxon>
        <taxon>Gammaproteobacteria</taxon>
        <taxon>Vibrionales</taxon>
        <taxon>Vibrionaceae</taxon>
        <taxon>Vibrio</taxon>
    </lineage>
</organism>
<gene>
    <name evidence="1" type="ordered locus">VIBHAR_05791</name>
</gene>
<sequence length="41" mass="5075">MLAFFIRFHFKNVKKRMKNENLLLCHLFLHHNCCCYDESDD</sequence>
<dbReference type="KEGG" id="vha:VIBHAR_05791"/>
<dbReference type="AlphaFoldDB" id="A7N506"/>
<evidence type="ECO:0000313" key="2">
    <source>
        <dbReference type="Proteomes" id="UP000008152"/>
    </source>
</evidence>
<reference evidence="1 2" key="1">
    <citation type="submission" date="2007-08" db="EMBL/GenBank/DDBJ databases">
        <authorList>
            <consortium name="The Vibrio harveyi Genome Sequencing Project"/>
            <person name="Bassler B."/>
            <person name="Clifton S.W."/>
            <person name="Fulton L."/>
            <person name="Delehaunty K."/>
            <person name="Fronick C."/>
            <person name="Harrison M."/>
            <person name="Markivic C."/>
            <person name="Fulton R."/>
            <person name="Tin-Wollam A.-M."/>
            <person name="Shah N."/>
            <person name="Pepin K."/>
            <person name="Nash W."/>
            <person name="Thiruvilangam P."/>
            <person name="Bhonagiri V."/>
            <person name="Waters C."/>
            <person name="Tu K.C."/>
            <person name="Irgon J."/>
            <person name="Wilson R.K."/>
        </authorList>
    </citation>
    <scope>NUCLEOTIDE SEQUENCE [LARGE SCALE GENOMIC DNA]</scope>
    <source>
        <strain evidence="2">ATCC BAA-1116 / BB120</strain>
    </source>
</reference>
<dbReference type="Proteomes" id="UP000008152">
    <property type="component" value="Chromosome II"/>
</dbReference>
<proteinExistence type="predicted"/>